<dbReference type="CDD" id="cd00058">
    <property type="entry name" value="beta-trefoil_FGF"/>
    <property type="match status" value="1"/>
</dbReference>
<accession>A0A3P7JQ97</accession>
<proteinExistence type="inferred from homology"/>
<organism evidence="3 4">
    <name type="scientific">Litomosoides sigmodontis</name>
    <name type="common">Filarial nematode worm</name>
    <dbReference type="NCBI Taxonomy" id="42156"/>
    <lineage>
        <taxon>Eukaryota</taxon>
        <taxon>Metazoa</taxon>
        <taxon>Ecdysozoa</taxon>
        <taxon>Nematoda</taxon>
        <taxon>Chromadorea</taxon>
        <taxon>Rhabditida</taxon>
        <taxon>Spirurina</taxon>
        <taxon>Spiruromorpha</taxon>
        <taxon>Filarioidea</taxon>
        <taxon>Onchocercidae</taxon>
        <taxon>Litomosoides</taxon>
    </lineage>
</organism>
<dbReference type="OrthoDB" id="6158176at2759"/>
<evidence type="ECO:0000256" key="2">
    <source>
        <dbReference type="RuleBase" id="RU049442"/>
    </source>
</evidence>
<comment type="similarity">
    <text evidence="1 2">Belongs to the heparin-binding growth factors family.</text>
</comment>
<dbReference type="AlphaFoldDB" id="A0A3P7JQ97"/>
<sequence length="225" mass="26694">NSFYIFFKGILEFISVAFGLVSIRGRESQRYLCMDREGRLYAPLQQNYSMECVFMEEMLENYYNLYSSCTYGTPKKPWYISLRKTGRPRKGKYSRKRRKSSHFLVVHFDDESDSANLNGYSYNRADDDSSIHLSKTQIIQPNRYDYLTHYTRDNDSDKPPLPKSLHDILPGTLEQHPPKLPLTRQYSPIEMARWIAAQRRTSDGTRKMSREERNDIQRYSLCNYF</sequence>
<dbReference type="Pfam" id="PF00167">
    <property type="entry name" value="FGF"/>
    <property type="match status" value="1"/>
</dbReference>
<dbReference type="SUPFAM" id="SSF50353">
    <property type="entry name" value="Cytokine"/>
    <property type="match status" value="1"/>
</dbReference>
<reference evidence="3 4" key="1">
    <citation type="submission" date="2018-08" db="EMBL/GenBank/DDBJ databases">
        <authorList>
            <person name="Laetsch R D."/>
            <person name="Stevens L."/>
            <person name="Kumar S."/>
            <person name="Blaxter L. M."/>
        </authorList>
    </citation>
    <scope>NUCLEOTIDE SEQUENCE [LARGE SCALE GENOMIC DNA]</scope>
</reference>
<dbReference type="EMBL" id="UYRX01002543">
    <property type="protein sequence ID" value="VDM93303.1"/>
    <property type="molecule type" value="Genomic_DNA"/>
</dbReference>
<evidence type="ECO:0000256" key="1">
    <source>
        <dbReference type="ARBA" id="ARBA00007936"/>
    </source>
</evidence>
<dbReference type="PRINTS" id="PR00263">
    <property type="entry name" value="HBGFFGF"/>
</dbReference>
<keyword evidence="4" id="KW-1185">Reference proteome</keyword>
<evidence type="ECO:0000313" key="4">
    <source>
        <dbReference type="Proteomes" id="UP000277928"/>
    </source>
</evidence>
<name>A0A3P7JQ97_LITSI</name>
<dbReference type="PANTHER" id="PTHR11486">
    <property type="entry name" value="FIBROBLAST GROWTH FACTOR"/>
    <property type="match status" value="1"/>
</dbReference>
<dbReference type="GO" id="GO:0008083">
    <property type="term" value="F:growth factor activity"/>
    <property type="evidence" value="ECO:0007669"/>
    <property type="project" value="InterPro"/>
</dbReference>
<gene>
    <name evidence="3" type="ORF">NLS_LOCUS10126</name>
</gene>
<dbReference type="InterPro" id="IPR002209">
    <property type="entry name" value="Fibroblast_GF_fam"/>
</dbReference>
<dbReference type="STRING" id="42156.A0A3P7JQ97"/>
<dbReference type="Gene3D" id="2.80.10.50">
    <property type="match status" value="1"/>
</dbReference>
<evidence type="ECO:0000313" key="3">
    <source>
        <dbReference type="EMBL" id="VDM93303.1"/>
    </source>
</evidence>
<dbReference type="PRINTS" id="PR00262">
    <property type="entry name" value="IL1HBGF"/>
</dbReference>
<protein>
    <recommendedName>
        <fullName evidence="2">Fibroblast growth factor</fullName>
        <shortName evidence="2">FGF</shortName>
    </recommendedName>
</protein>
<dbReference type="SMART" id="SM00442">
    <property type="entry name" value="FGF"/>
    <property type="match status" value="1"/>
</dbReference>
<dbReference type="InterPro" id="IPR008996">
    <property type="entry name" value="IL1/FGF"/>
</dbReference>
<dbReference type="Proteomes" id="UP000277928">
    <property type="component" value="Unassembled WGS sequence"/>
</dbReference>
<dbReference type="InterPro" id="IPR056378">
    <property type="entry name" value="Let-756-like_FGF"/>
</dbReference>
<feature type="non-terminal residue" evidence="3">
    <location>
        <position position="1"/>
    </location>
</feature>